<evidence type="ECO:0000256" key="2">
    <source>
        <dbReference type="ARBA" id="ARBA00001946"/>
    </source>
</evidence>
<evidence type="ECO:0000256" key="16">
    <source>
        <dbReference type="RuleBase" id="RU003515"/>
    </source>
</evidence>
<evidence type="ECO:0000256" key="4">
    <source>
        <dbReference type="ARBA" id="ARBA00004496"/>
    </source>
</evidence>
<dbReference type="AlphaFoldDB" id="A0A1F7RPY7"/>
<dbReference type="PANTHER" id="PTHR10954:SF18">
    <property type="entry name" value="RIBONUCLEASE HII"/>
    <property type="match status" value="1"/>
</dbReference>
<dbReference type="Gene3D" id="3.30.420.10">
    <property type="entry name" value="Ribonuclease H-like superfamily/Ribonuclease H"/>
    <property type="match status" value="1"/>
</dbReference>
<organism evidence="18 19">
    <name type="scientific">Candidatus Schekmanbacteria bacterium GWA2_38_11</name>
    <dbReference type="NCBI Taxonomy" id="1817876"/>
    <lineage>
        <taxon>Bacteria</taxon>
        <taxon>Candidatus Schekmaniibacteriota</taxon>
    </lineage>
</organism>
<evidence type="ECO:0000256" key="8">
    <source>
        <dbReference type="ARBA" id="ARBA00022490"/>
    </source>
</evidence>
<dbReference type="CDD" id="cd07182">
    <property type="entry name" value="RNase_HII_bacteria_HII_like"/>
    <property type="match status" value="1"/>
</dbReference>
<keyword evidence="13 14" id="KW-0464">Manganese</keyword>
<keyword evidence="10 14" id="KW-0479">Metal-binding</keyword>
<dbReference type="GO" id="GO:0043137">
    <property type="term" value="P:DNA replication, removal of RNA primer"/>
    <property type="evidence" value="ECO:0007669"/>
    <property type="project" value="TreeGrafter"/>
</dbReference>
<evidence type="ECO:0000256" key="6">
    <source>
        <dbReference type="ARBA" id="ARBA00012180"/>
    </source>
</evidence>
<dbReference type="InterPro" id="IPR012337">
    <property type="entry name" value="RNaseH-like_sf"/>
</dbReference>
<evidence type="ECO:0000313" key="18">
    <source>
        <dbReference type="EMBL" id="OGL43208.1"/>
    </source>
</evidence>
<comment type="cofactor">
    <cofactor evidence="2">
        <name>Mg(2+)</name>
        <dbReference type="ChEBI" id="CHEBI:18420"/>
    </cofactor>
</comment>
<dbReference type="HAMAP" id="MF_00052_B">
    <property type="entry name" value="RNase_HII_B"/>
    <property type="match status" value="1"/>
</dbReference>
<feature type="domain" description="RNase H type-2" evidence="17">
    <location>
        <begin position="14"/>
        <end position="207"/>
    </location>
</feature>
<dbReference type="SUPFAM" id="SSF53098">
    <property type="entry name" value="Ribonuclease H-like"/>
    <property type="match status" value="1"/>
</dbReference>
<dbReference type="InterPro" id="IPR024567">
    <property type="entry name" value="RNase_HII/HIII_dom"/>
</dbReference>
<evidence type="ECO:0000313" key="19">
    <source>
        <dbReference type="Proteomes" id="UP000178526"/>
    </source>
</evidence>
<evidence type="ECO:0000256" key="15">
    <source>
        <dbReference type="PROSITE-ProRule" id="PRU01319"/>
    </source>
</evidence>
<accession>A0A1F7RPY7</accession>
<protein>
    <recommendedName>
        <fullName evidence="7 14">Ribonuclease HII</fullName>
        <shortName evidence="14">RNase HII</shortName>
        <ecNumber evidence="6 14">3.1.26.4</ecNumber>
    </recommendedName>
</protein>
<sequence>MFSFETEAYKKGFSCVAGVDEAGRGPLAGPVVAAAVIFPSPHTSFLEKMPADLNEVDDSKKLSPRKRETLYNQIILSALSYGIGIVSEKTIDQTNILKAATMAMQKAVLSLNPIPDYLLIDGITPLDIKIEQNLIIKGDSRSFSIAAASILAKVTRDHIMDEMHLLYPHYGFNKHKGYSTRLHLEKIIEFGTCPIHRKSFKGVREVL</sequence>
<evidence type="ECO:0000256" key="13">
    <source>
        <dbReference type="ARBA" id="ARBA00023211"/>
    </source>
</evidence>
<dbReference type="PANTHER" id="PTHR10954">
    <property type="entry name" value="RIBONUCLEASE H2 SUBUNIT A"/>
    <property type="match status" value="1"/>
</dbReference>
<proteinExistence type="inferred from homology"/>
<comment type="function">
    <text evidence="3 14 16">Endonuclease that specifically degrades the RNA of RNA-DNA hybrids.</text>
</comment>
<name>A0A1F7RPY7_9BACT</name>
<keyword evidence="9 14" id="KW-0540">Nuclease</keyword>
<dbReference type="GO" id="GO:0004523">
    <property type="term" value="F:RNA-DNA hybrid ribonuclease activity"/>
    <property type="evidence" value="ECO:0007669"/>
    <property type="project" value="UniProtKB-UniRule"/>
</dbReference>
<keyword evidence="12 14" id="KW-0378">Hydrolase</keyword>
<evidence type="ECO:0000256" key="5">
    <source>
        <dbReference type="ARBA" id="ARBA00007383"/>
    </source>
</evidence>
<feature type="binding site" evidence="14 15">
    <location>
        <position position="21"/>
    </location>
    <ligand>
        <name>a divalent metal cation</name>
        <dbReference type="ChEBI" id="CHEBI:60240"/>
    </ligand>
</feature>
<dbReference type="InterPro" id="IPR001352">
    <property type="entry name" value="RNase_HII/HIII"/>
</dbReference>
<evidence type="ECO:0000256" key="7">
    <source>
        <dbReference type="ARBA" id="ARBA00019179"/>
    </source>
</evidence>
<comment type="similarity">
    <text evidence="5 14 16">Belongs to the RNase HII family.</text>
</comment>
<comment type="cofactor">
    <cofactor evidence="14 15">
        <name>Mn(2+)</name>
        <dbReference type="ChEBI" id="CHEBI:29035"/>
    </cofactor>
    <cofactor evidence="14 15">
        <name>Mg(2+)</name>
        <dbReference type="ChEBI" id="CHEBI:18420"/>
    </cofactor>
    <text evidence="14 15">Manganese or magnesium. Binds 1 divalent metal ion per monomer in the absence of substrate. May bind a second metal ion after substrate binding.</text>
</comment>
<evidence type="ECO:0000259" key="17">
    <source>
        <dbReference type="PROSITE" id="PS51975"/>
    </source>
</evidence>
<dbReference type="GO" id="GO:0005737">
    <property type="term" value="C:cytoplasm"/>
    <property type="evidence" value="ECO:0007669"/>
    <property type="project" value="UniProtKB-SubCell"/>
</dbReference>
<dbReference type="EC" id="3.1.26.4" evidence="6 14"/>
<dbReference type="NCBIfam" id="NF000595">
    <property type="entry name" value="PRK00015.1-3"/>
    <property type="match status" value="1"/>
</dbReference>
<feature type="binding site" evidence="14 15">
    <location>
        <position position="20"/>
    </location>
    <ligand>
        <name>a divalent metal cation</name>
        <dbReference type="ChEBI" id="CHEBI:60240"/>
    </ligand>
</feature>
<reference evidence="18 19" key="1">
    <citation type="journal article" date="2016" name="Nat. Commun.">
        <title>Thousands of microbial genomes shed light on interconnected biogeochemical processes in an aquifer system.</title>
        <authorList>
            <person name="Anantharaman K."/>
            <person name="Brown C.T."/>
            <person name="Hug L.A."/>
            <person name="Sharon I."/>
            <person name="Castelle C.J."/>
            <person name="Probst A.J."/>
            <person name="Thomas B.C."/>
            <person name="Singh A."/>
            <person name="Wilkins M.J."/>
            <person name="Karaoz U."/>
            <person name="Brodie E.L."/>
            <person name="Williams K.H."/>
            <person name="Hubbard S.S."/>
            <person name="Banfield J.F."/>
        </authorList>
    </citation>
    <scope>NUCLEOTIDE SEQUENCE [LARGE SCALE GENOMIC DNA]</scope>
</reference>
<evidence type="ECO:0000256" key="10">
    <source>
        <dbReference type="ARBA" id="ARBA00022723"/>
    </source>
</evidence>
<dbReference type="GO" id="GO:0030145">
    <property type="term" value="F:manganese ion binding"/>
    <property type="evidence" value="ECO:0007669"/>
    <property type="project" value="UniProtKB-UniRule"/>
</dbReference>
<dbReference type="InterPro" id="IPR022898">
    <property type="entry name" value="RNase_HII"/>
</dbReference>
<evidence type="ECO:0000256" key="3">
    <source>
        <dbReference type="ARBA" id="ARBA00004065"/>
    </source>
</evidence>
<evidence type="ECO:0000256" key="9">
    <source>
        <dbReference type="ARBA" id="ARBA00022722"/>
    </source>
</evidence>
<comment type="caution">
    <text evidence="18">The sequence shown here is derived from an EMBL/GenBank/DDBJ whole genome shotgun (WGS) entry which is preliminary data.</text>
</comment>
<dbReference type="GO" id="GO:0032299">
    <property type="term" value="C:ribonuclease H2 complex"/>
    <property type="evidence" value="ECO:0007669"/>
    <property type="project" value="TreeGrafter"/>
</dbReference>
<evidence type="ECO:0000256" key="12">
    <source>
        <dbReference type="ARBA" id="ARBA00022801"/>
    </source>
</evidence>
<dbReference type="NCBIfam" id="NF000594">
    <property type="entry name" value="PRK00015.1-1"/>
    <property type="match status" value="1"/>
</dbReference>
<keyword evidence="11 14" id="KW-0255">Endonuclease</keyword>
<dbReference type="GO" id="GO:0006298">
    <property type="term" value="P:mismatch repair"/>
    <property type="evidence" value="ECO:0007669"/>
    <property type="project" value="TreeGrafter"/>
</dbReference>
<feature type="binding site" evidence="14 15">
    <location>
        <position position="121"/>
    </location>
    <ligand>
        <name>a divalent metal cation</name>
        <dbReference type="ChEBI" id="CHEBI:60240"/>
    </ligand>
</feature>
<evidence type="ECO:0000256" key="1">
    <source>
        <dbReference type="ARBA" id="ARBA00000077"/>
    </source>
</evidence>
<comment type="catalytic activity">
    <reaction evidence="1 14 15 16">
        <text>Endonucleolytic cleavage to 5'-phosphomonoester.</text>
        <dbReference type="EC" id="3.1.26.4"/>
    </reaction>
</comment>
<evidence type="ECO:0000256" key="11">
    <source>
        <dbReference type="ARBA" id="ARBA00022759"/>
    </source>
</evidence>
<dbReference type="InterPro" id="IPR036397">
    <property type="entry name" value="RNaseH_sf"/>
</dbReference>
<dbReference type="GO" id="GO:0003723">
    <property type="term" value="F:RNA binding"/>
    <property type="evidence" value="ECO:0007669"/>
    <property type="project" value="UniProtKB-UniRule"/>
</dbReference>
<keyword evidence="8 14" id="KW-0963">Cytoplasm</keyword>
<gene>
    <name evidence="14" type="primary">rnhB</name>
    <name evidence="18" type="ORF">A2042_07080</name>
</gene>
<comment type="subcellular location">
    <subcellularLocation>
        <location evidence="4 14">Cytoplasm</location>
    </subcellularLocation>
</comment>
<dbReference type="Pfam" id="PF01351">
    <property type="entry name" value="RNase_HII"/>
    <property type="match status" value="1"/>
</dbReference>
<dbReference type="EMBL" id="MGDB01000010">
    <property type="protein sequence ID" value="OGL43208.1"/>
    <property type="molecule type" value="Genomic_DNA"/>
</dbReference>
<dbReference type="Proteomes" id="UP000178526">
    <property type="component" value="Unassembled WGS sequence"/>
</dbReference>
<dbReference type="PROSITE" id="PS51975">
    <property type="entry name" value="RNASE_H_2"/>
    <property type="match status" value="1"/>
</dbReference>
<evidence type="ECO:0000256" key="14">
    <source>
        <dbReference type="HAMAP-Rule" id="MF_00052"/>
    </source>
</evidence>